<dbReference type="GO" id="GO:0016838">
    <property type="term" value="F:carbon-oxygen lyase activity, acting on phosphates"/>
    <property type="evidence" value="ECO:0007669"/>
    <property type="project" value="InterPro"/>
</dbReference>
<dbReference type="InterPro" id="IPR008949">
    <property type="entry name" value="Isoprenoid_synthase_dom_sf"/>
</dbReference>
<keyword evidence="4" id="KW-1185">Reference proteome</keyword>
<proteinExistence type="inferred from homology"/>
<comment type="caution">
    <text evidence="3">The sequence shown here is derived from an EMBL/GenBank/DDBJ whole genome shotgun (WGS) entry which is preliminary data.</text>
</comment>
<dbReference type="SUPFAM" id="SSF48576">
    <property type="entry name" value="Terpenoid synthases"/>
    <property type="match status" value="1"/>
</dbReference>
<dbReference type="AlphaFoldDB" id="A0AAD7B4C8"/>
<name>A0AAD7B4C8_9AGAR</name>
<protein>
    <submittedName>
        <fullName evidence="3">Isoprenoid synthase domain-containing protein</fullName>
    </submittedName>
</protein>
<evidence type="ECO:0000256" key="1">
    <source>
        <dbReference type="ARBA" id="ARBA00007946"/>
    </source>
</evidence>
<sequence length="358" mass="40862">MPTPSDYTTCIQRLLTDIGYRYEPFPPYDTQYWGPFHNWSIHALGPTLSYTTPQLAAMEQCAGRLIERAYPHTQTSLKLVFAKLTAIVIAIDDAIEDDGMNDEIAHFSHRLYMGQTQPAGTLLALYHDSLKELSGMFGDDAVLRDAAVVPWINFIDACLIEKQIFTALREKDTDGTYLDGAAEKFPQYLRNKSGVAEAYAAAAFASKTSKPFPLDKYVRAFPDFNFYINVMNDVLSFHKEELVGEKYNLIHLRTRSLISTGARGTGPEGEWTPFDTFVMLCDELRAATRRIDEILRLDECERKVEMRGESGIDQYEEEIEIAKRWRGFRDGYVSWHIESSRYKLGFMQSWATSRAGEF</sequence>
<reference evidence="3" key="1">
    <citation type="submission" date="2023-03" db="EMBL/GenBank/DDBJ databases">
        <title>Massive genome expansion in bonnet fungi (Mycena s.s.) driven by repeated elements and novel gene families across ecological guilds.</title>
        <authorList>
            <consortium name="Lawrence Berkeley National Laboratory"/>
            <person name="Harder C.B."/>
            <person name="Miyauchi S."/>
            <person name="Viragh M."/>
            <person name="Kuo A."/>
            <person name="Thoen E."/>
            <person name="Andreopoulos B."/>
            <person name="Lu D."/>
            <person name="Skrede I."/>
            <person name="Drula E."/>
            <person name="Henrissat B."/>
            <person name="Morin E."/>
            <person name="Kohler A."/>
            <person name="Barry K."/>
            <person name="LaButti K."/>
            <person name="Morin E."/>
            <person name="Salamov A."/>
            <person name="Lipzen A."/>
            <person name="Mereny Z."/>
            <person name="Hegedus B."/>
            <person name="Baldrian P."/>
            <person name="Stursova M."/>
            <person name="Weitz H."/>
            <person name="Taylor A."/>
            <person name="Grigoriev I.V."/>
            <person name="Nagy L.G."/>
            <person name="Martin F."/>
            <person name="Kauserud H."/>
        </authorList>
    </citation>
    <scope>NUCLEOTIDE SEQUENCE</scope>
    <source>
        <strain evidence="3">9284</strain>
    </source>
</reference>
<evidence type="ECO:0000313" key="4">
    <source>
        <dbReference type="Proteomes" id="UP001221142"/>
    </source>
</evidence>
<dbReference type="InterPro" id="IPR024652">
    <property type="entry name" value="Trichodiene_synth"/>
</dbReference>
<dbReference type="SFLD" id="SFLDG01021">
    <property type="entry name" value="Trichodiene_Synthase_Like"/>
    <property type="match status" value="1"/>
</dbReference>
<comment type="similarity">
    <text evidence="1">Belongs to the trichodiene synthase family.</text>
</comment>
<accession>A0AAD7B4C8</accession>
<organism evidence="3 4">
    <name type="scientific">Roridomyces roridus</name>
    <dbReference type="NCBI Taxonomy" id="1738132"/>
    <lineage>
        <taxon>Eukaryota</taxon>
        <taxon>Fungi</taxon>
        <taxon>Dikarya</taxon>
        <taxon>Basidiomycota</taxon>
        <taxon>Agaricomycotina</taxon>
        <taxon>Agaricomycetes</taxon>
        <taxon>Agaricomycetidae</taxon>
        <taxon>Agaricales</taxon>
        <taxon>Marasmiineae</taxon>
        <taxon>Mycenaceae</taxon>
        <taxon>Roridomyces</taxon>
    </lineage>
</organism>
<evidence type="ECO:0000256" key="2">
    <source>
        <dbReference type="ARBA" id="ARBA00023239"/>
    </source>
</evidence>
<dbReference type="Gene3D" id="1.10.600.10">
    <property type="entry name" value="Farnesyl Diphosphate Synthase"/>
    <property type="match status" value="1"/>
</dbReference>
<keyword evidence="2" id="KW-0456">Lyase</keyword>
<dbReference type="EMBL" id="JARKIF010000040">
    <property type="protein sequence ID" value="KAJ7609442.1"/>
    <property type="molecule type" value="Genomic_DNA"/>
</dbReference>
<dbReference type="Proteomes" id="UP001221142">
    <property type="component" value="Unassembled WGS sequence"/>
</dbReference>
<dbReference type="SFLD" id="SFLDS00005">
    <property type="entry name" value="Isoprenoid_Synthase_Type_I"/>
    <property type="match status" value="1"/>
</dbReference>
<gene>
    <name evidence="3" type="ORF">FB45DRAFT_1038885</name>
</gene>
<evidence type="ECO:0000313" key="3">
    <source>
        <dbReference type="EMBL" id="KAJ7609442.1"/>
    </source>
</evidence>